<evidence type="ECO:0000313" key="2">
    <source>
        <dbReference type="EMBL" id="OGK17102.1"/>
    </source>
</evidence>
<evidence type="ECO:0000256" key="1">
    <source>
        <dbReference type="SAM" id="Phobius"/>
    </source>
</evidence>
<reference evidence="2 3" key="1">
    <citation type="journal article" date="2016" name="Nat. Commun.">
        <title>Thousands of microbial genomes shed light on interconnected biogeochemical processes in an aquifer system.</title>
        <authorList>
            <person name="Anantharaman K."/>
            <person name="Brown C.T."/>
            <person name="Hug L.A."/>
            <person name="Sharon I."/>
            <person name="Castelle C.J."/>
            <person name="Probst A.J."/>
            <person name="Thomas B.C."/>
            <person name="Singh A."/>
            <person name="Wilkins M.J."/>
            <person name="Karaoz U."/>
            <person name="Brodie E.L."/>
            <person name="Williams K.H."/>
            <person name="Hubbard S.S."/>
            <person name="Banfield J.F."/>
        </authorList>
    </citation>
    <scope>NUCLEOTIDE SEQUENCE [LARGE SCALE GENOMIC DNA]</scope>
</reference>
<protein>
    <recommendedName>
        <fullName evidence="4">Chromate transporter</fullName>
    </recommendedName>
</protein>
<name>A0A1F7GF44_9BACT</name>
<gene>
    <name evidence="2" type="ORF">A2774_01965</name>
</gene>
<feature type="transmembrane region" description="Helical" evidence="1">
    <location>
        <begin position="24"/>
        <end position="53"/>
    </location>
</feature>
<organism evidence="2 3">
    <name type="scientific">Candidatus Roizmanbacteria bacterium RIFCSPHIGHO2_01_FULL_39_12c</name>
    <dbReference type="NCBI Taxonomy" id="1802031"/>
    <lineage>
        <taxon>Bacteria</taxon>
        <taxon>Candidatus Roizmaniibacteriota</taxon>
    </lineage>
</organism>
<evidence type="ECO:0008006" key="4">
    <source>
        <dbReference type="Google" id="ProtNLM"/>
    </source>
</evidence>
<accession>A0A1F7GF44</accession>
<dbReference type="Proteomes" id="UP000177208">
    <property type="component" value="Unassembled WGS sequence"/>
</dbReference>
<dbReference type="AlphaFoldDB" id="A0A1F7GF44"/>
<proteinExistence type="predicted"/>
<dbReference type="EMBL" id="MFZG01000012">
    <property type="protein sequence ID" value="OGK17102.1"/>
    <property type="molecule type" value="Genomic_DNA"/>
</dbReference>
<feature type="transmembrane region" description="Helical" evidence="1">
    <location>
        <begin position="96"/>
        <end position="129"/>
    </location>
</feature>
<evidence type="ECO:0000313" key="3">
    <source>
        <dbReference type="Proteomes" id="UP000177208"/>
    </source>
</evidence>
<keyword evidence="1" id="KW-0472">Membrane</keyword>
<keyword evidence="1" id="KW-1133">Transmembrane helix</keyword>
<feature type="transmembrane region" description="Helical" evidence="1">
    <location>
        <begin position="65"/>
        <end position="84"/>
    </location>
</feature>
<keyword evidence="1" id="KW-0812">Transmembrane</keyword>
<comment type="caution">
    <text evidence="2">The sequence shown here is derived from an EMBL/GenBank/DDBJ whole genome shotgun (WGS) entry which is preliminary data.</text>
</comment>
<sequence>MLTDYLVKKAPAIPNNIKEAIVQFAPWVVLVIFIITLPIVFAVFGLGAVFAPLSFLGGLRVGTNYLLTIALSAVQLVLEAMALPGLFKKTKAAWNLVFYATLVGAVQNVATFNLGGLLIGTLLSLYILFQVREYYK</sequence>